<dbReference type="Gene3D" id="3.30.300.30">
    <property type="match status" value="1"/>
</dbReference>
<dbReference type="PROSITE" id="PS00455">
    <property type="entry name" value="AMP_BINDING"/>
    <property type="match status" value="1"/>
</dbReference>
<gene>
    <name evidence="5" type="ORF">SAMN04490239_1059</name>
</gene>
<reference evidence="6" key="1">
    <citation type="submission" date="2016-10" db="EMBL/GenBank/DDBJ databases">
        <authorList>
            <person name="Varghese N."/>
            <person name="Submissions S."/>
        </authorList>
    </citation>
    <scope>NUCLEOTIDE SEQUENCE [LARGE SCALE GENOMIC DNA]</scope>
    <source>
        <strain evidence="6">DSM 44498</strain>
    </source>
</reference>
<protein>
    <submittedName>
        <fullName evidence="5">Fatty-acyl-CoA synthase</fullName>
    </submittedName>
</protein>
<dbReference type="EMBL" id="FNSV01000005">
    <property type="protein sequence ID" value="SEB65051.1"/>
    <property type="molecule type" value="Genomic_DNA"/>
</dbReference>
<dbReference type="AlphaFoldDB" id="A0A1H4L2U7"/>
<dbReference type="CDD" id="cd12119">
    <property type="entry name" value="ttLC_FACS_AlkK_like"/>
    <property type="match status" value="1"/>
</dbReference>
<keyword evidence="2" id="KW-0436">Ligase</keyword>
<dbReference type="InterPro" id="IPR042099">
    <property type="entry name" value="ANL_N_sf"/>
</dbReference>
<dbReference type="GO" id="GO:0016877">
    <property type="term" value="F:ligase activity, forming carbon-sulfur bonds"/>
    <property type="evidence" value="ECO:0007669"/>
    <property type="project" value="UniProtKB-ARBA"/>
</dbReference>
<evidence type="ECO:0000259" key="4">
    <source>
        <dbReference type="Pfam" id="PF13193"/>
    </source>
</evidence>
<dbReference type="RefSeq" id="WP_072946434.1">
    <property type="nucleotide sequence ID" value="NZ_FNSV01000005.1"/>
</dbReference>
<accession>A0A1H4L2U7</accession>
<dbReference type="Proteomes" id="UP000183561">
    <property type="component" value="Unassembled WGS sequence"/>
</dbReference>
<dbReference type="InterPro" id="IPR000873">
    <property type="entry name" value="AMP-dep_synth/lig_dom"/>
</dbReference>
<evidence type="ECO:0000256" key="1">
    <source>
        <dbReference type="ARBA" id="ARBA00006432"/>
    </source>
</evidence>
<dbReference type="FunFam" id="3.30.300.30:FF:000008">
    <property type="entry name" value="2,3-dihydroxybenzoate-AMP ligase"/>
    <property type="match status" value="1"/>
</dbReference>
<sequence>MRSTMGIGSLTIGQILRHGATWHSGREVVSALEGATQRSTFADIGAEASRLANGLRSIGIDGDARVGTLLWNNRTHLVAYLAVPAMGAVIHSANLRLFPDQLAYTINEAQDEVIIVDPDLVDQLVDILPRLTSVRTVVVNGPSVPESLSGAAGIAVLTYEALTSAENDVFEWPEVDENAAAALCFTTGTTGDPKGVAYSHRSIVLQCMSSATTNALRIGADDRALIVVPMFHATAWGYPYAAYWFGADLVLPSRHLDASSLLRLIQDERVNFANGVPTIWNSVLQELESNPSWDISSLERVIVGGAALPATLFDSFDKLGISFIQGWGMTETSPLVSVARPLANASPEDQRSQSLSQGRVVAGVELRLRDSESGHPVPADGTSVGEIELRGPWVTSSYLGGHGEDKFHDGWLRTGDIGTVDSHGYVRLTDRSKDIIKSGGEWISSVDLENCLIGHPNLLDAAVIGVPDPRWDERPCAVIVPKPGSSIEIEEIRSWLVGRVAKWWIPERWSVVDLIPKTSVGKIDKKELRQRYSEGALPIN</sequence>
<dbReference type="InterPro" id="IPR050237">
    <property type="entry name" value="ATP-dep_AMP-bd_enzyme"/>
</dbReference>
<comment type="similarity">
    <text evidence="1">Belongs to the ATP-dependent AMP-binding enzyme family.</text>
</comment>
<organism evidence="5 6">
    <name type="scientific">Rhodococcus koreensis</name>
    <dbReference type="NCBI Taxonomy" id="99653"/>
    <lineage>
        <taxon>Bacteria</taxon>
        <taxon>Bacillati</taxon>
        <taxon>Actinomycetota</taxon>
        <taxon>Actinomycetes</taxon>
        <taxon>Mycobacteriales</taxon>
        <taxon>Nocardiaceae</taxon>
        <taxon>Rhodococcus</taxon>
    </lineage>
</organism>
<dbReference type="InterPro" id="IPR045851">
    <property type="entry name" value="AMP-bd_C_sf"/>
</dbReference>
<feature type="domain" description="AMP-binding enzyme C-terminal" evidence="4">
    <location>
        <begin position="448"/>
        <end position="522"/>
    </location>
</feature>
<dbReference type="Gene3D" id="3.40.50.12780">
    <property type="entry name" value="N-terminal domain of ligase-like"/>
    <property type="match status" value="1"/>
</dbReference>
<dbReference type="PANTHER" id="PTHR43767">
    <property type="entry name" value="LONG-CHAIN-FATTY-ACID--COA LIGASE"/>
    <property type="match status" value="1"/>
</dbReference>
<dbReference type="Pfam" id="PF00501">
    <property type="entry name" value="AMP-binding"/>
    <property type="match status" value="1"/>
</dbReference>
<dbReference type="Pfam" id="PF13193">
    <property type="entry name" value="AMP-binding_C"/>
    <property type="match status" value="1"/>
</dbReference>
<evidence type="ECO:0000313" key="6">
    <source>
        <dbReference type="Proteomes" id="UP000183561"/>
    </source>
</evidence>
<dbReference type="InterPro" id="IPR020845">
    <property type="entry name" value="AMP-binding_CS"/>
</dbReference>
<name>A0A1H4L2U7_9NOCA</name>
<evidence type="ECO:0000256" key="2">
    <source>
        <dbReference type="ARBA" id="ARBA00022598"/>
    </source>
</evidence>
<proteinExistence type="inferred from homology"/>
<evidence type="ECO:0000313" key="5">
    <source>
        <dbReference type="EMBL" id="SEB65051.1"/>
    </source>
</evidence>
<dbReference type="NCBIfam" id="NF004837">
    <property type="entry name" value="PRK06187.1"/>
    <property type="match status" value="1"/>
</dbReference>
<evidence type="ECO:0000259" key="3">
    <source>
        <dbReference type="Pfam" id="PF00501"/>
    </source>
</evidence>
<dbReference type="SUPFAM" id="SSF56801">
    <property type="entry name" value="Acetyl-CoA synthetase-like"/>
    <property type="match status" value="1"/>
</dbReference>
<feature type="domain" description="AMP-dependent synthetase/ligase" evidence="3">
    <location>
        <begin position="25"/>
        <end position="399"/>
    </location>
</feature>
<dbReference type="PANTHER" id="PTHR43767:SF11">
    <property type="entry name" value="MEDIUM-CHAIN-FATTY-ACID--COA LIGASE"/>
    <property type="match status" value="1"/>
</dbReference>
<dbReference type="InterPro" id="IPR025110">
    <property type="entry name" value="AMP-bd_C"/>
</dbReference>
<keyword evidence="6" id="KW-1185">Reference proteome</keyword>